<dbReference type="EMBL" id="CAJVPV010000124">
    <property type="protein sequence ID" value="CAG8443800.1"/>
    <property type="molecule type" value="Genomic_DNA"/>
</dbReference>
<dbReference type="Gene3D" id="1.10.510.10">
    <property type="entry name" value="Transferase(Phosphotransferase) domain 1"/>
    <property type="match status" value="1"/>
</dbReference>
<proteinExistence type="predicted"/>
<dbReference type="GO" id="GO:0004672">
    <property type="term" value="F:protein kinase activity"/>
    <property type="evidence" value="ECO:0007669"/>
    <property type="project" value="InterPro"/>
</dbReference>
<feature type="domain" description="Protein kinase" evidence="1">
    <location>
        <begin position="1"/>
        <end position="103"/>
    </location>
</feature>
<dbReference type="InterPro" id="IPR053215">
    <property type="entry name" value="TKL_Ser/Thr_kinase"/>
</dbReference>
<evidence type="ECO:0000313" key="2">
    <source>
        <dbReference type="EMBL" id="CAG8443800.1"/>
    </source>
</evidence>
<comment type="caution">
    <text evidence="2">The sequence shown here is derived from an EMBL/GenBank/DDBJ whole genome shotgun (WGS) entry which is preliminary data.</text>
</comment>
<name>A0A9N8V5N9_9GLOM</name>
<dbReference type="InterPro" id="IPR000719">
    <property type="entry name" value="Prot_kinase_dom"/>
</dbReference>
<dbReference type="AlphaFoldDB" id="A0A9N8V5N9"/>
<keyword evidence="3" id="KW-1185">Reference proteome</keyword>
<dbReference type="Proteomes" id="UP000789342">
    <property type="component" value="Unassembled WGS sequence"/>
</dbReference>
<reference evidence="2" key="1">
    <citation type="submission" date="2021-06" db="EMBL/GenBank/DDBJ databases">
        <authorList>
            <person name="Kallberg Y."/>
            <person name="Tangrot J."/>
            <person name="Rosling A."/>
        </authorList>
    </citation>
    <scope>NUCLEOTIDE SEQUENCE</scope>
    <source>
        <strain evidence="2">CL551</strain>
    </source>
</reference>
<accession>A0A9N8V5N9</accession>
<sequence>MYAYSDPEYLKNQTVYKRSKPSDIYSLGVLFWEISSGIPPFKDMQPYEIPLKTIKGERETPVDGTPVDYKELYCNAWHHDPEQRQKIEDICLKLDNIQLEPVFNTPHENIQPKPDHINAETDLYIHDFVSTSDSIEKSVKSFSAENEPTAIEHDLGKDLSNGNEIIKDDNKPIQFHSRLAENEDTKRQSRIIPLLFLISVIIFDEFFIE</sequence>
<dbReference type="InterPro" id="IPR001245">
    <property type="entry name" value="Ser-Thr/Tyr_kinase_cat_dom"/>
</dbReference>
<organism evidence="2 3">
    <name type="scientific">Acaulospora morrowiae</name>
    <dbReference type="NCBI Taxonomy" id="94023"/>
    <lineage>
        <taxon>Eukaryota</taxon>
        <taxon>Fungi</taxon>
        <taxon>Fungi incertae sedis</taxon>
        <taxon>Mucoromycota</taxon>
        <taxon>Glomeromycotina</taxon>
        <taxon>Glomeromycetes</taxon>
        <taxon>Diversisporales</taxon>
        <taxon>Acaulosporaceae</taxon>
        <taxon>Acaulospora</taxon>
    </lineage>
</organism>
<gene>
    <name evidence="2" type="ORF">AMORRO_LOCUS477</name>
</gene>
<dbReference type="SUPFAM" id="SSF56112">
    <property type="entry name" value="Protein kinase-like (PK-like)"/>
    <property type="match status" value="1"/>
</dbReference>
<dbReference type="PANTHER" id="PTHR45756">
    <property type="entry name" value="PALMITOYLTRANSFERASE"/>
    <property type="match status" value="1"/>
</dbReference>
<evidence type="ECO:0000313" key="3">
    <source>
        <dbReference type="Proteomes" id="UP000789342"/>
    </source>
</evidence>
<dbReference type="PROSITE" id="PS50011">
    <property type="entry name" value="PROTEIN_KINASE_DOM"/>
    <property type="match status" value="1"/>
</dbReference>
<evidence type="ECO:0000259" key="1">
    <source>
        <dbReference type="PROSITE" id="PS50011"/>
    </source>
</evidence>
<dbReference type="Pfam" id="PF07714">
    <property type="entry name" value="PK_Tyr_Ser-Thr"/>
    <property type="match status" value="1"/>
</dbReference>
<protein>
    <submittedName>
        <fullName evidence="2">145_t:CDS:1</fullName>
    </submittedName>
</protein>
<dbReference type="InterPro" id="IPR011009">
    <property type="entry name" value="Kinase-like_dom_sf"/>
</dbReference>
<dbReference type="PANTHER" id="PTHR45756:SF1">
    <property type="entry name" value="PROTEIN KINASE DOMAIN CONTAINING PROTEIN"/>
    <property type="match status" value="1"/>
</dbReference>
<dbReference type="OrthoDB" id="2353542at2759"/>
<dbReference type="GO" id="GO:0005524">
    <property type="term" value="F:ATP binding"/>
    <property type="evidence" value="ECO:0007669"/>
    <property type="project" value="InterPro"/>
</dbReference>